<keyword evidence="4 5" id="KW-0411">Iron-sulfur</keyword>
<comment type="function">
    <text evidence="5">Catalyzes the ferredoxin-dependent oxidative decarboxylation of arylpyruvates.</text>
</comment>
<dbReference type="GO" id="GO:0030976">
    <property type="term" value="F:thiamine pyrophosphate binding"/>
    <property type="evidence" value="ECO:0007669"/>
    <property type="project" value="InterPro"/>
</dbReference>
<dbReference type="EC" id="1.2.7.8" evidence="5"/>
<dbReference type="Gene3D" id="3.40.50.970">
    <property type="match status" value="2"/>
</dbReference>
<keyword evidence="5 6" id="KW-0004">4Fe-4S</keyword>
<dbReference type="eggNOG" id="COG4231">
    <property type="taxonomic scope" value="Bacteria"/>
</dbReference>
<dbReference type="STRING" id="338963.Pcar_2117"/>
<dbReference type="SUPFAM" id="SSF54862">
    <property type="entry name" value="4Fe-4S ferredoxins"/>
    <property type="match status" value="1"/>
</dbReference>
<dbReference type="HOGENOM" id="CLU_017727_0_0_7"/>
<gene>
    <name evidence="8" type="primary">iorA-2</name>
    <name evidence="8" type="ordered locus">Pcar_2117</name>
</gene>
<feature type="binding site" evidence="6">
    <location>
        <position position="566"/>
    </location>
    <ligand>
        <name>[4Fe-4S] cluster</name>
        <dbReference type="ChEBI" id="CHEBI:49883"/>
        <label>1</label>
    </ligand>
</feature>
<dbReference type="CDD" id="cd07034">
    <property type="entry name" value="TPP_PYR_PFOR_IOR-alpha_like"/>
    <property type="match status" value="1"/>
</dbReference>
<evidence type="ECO:0000313" key="9">
    <source>
        <dbReference type="Proteomes" id="UP000002534"/>
    </source>
</evidence>
<keyword evidence="3 5" id="KW-0408">Iron</keyword>
<evidence type="ECO:0000256" key="6">
    <source>
        <dbReference type="PIRSR" id="PIRSR006439-50"/>
    </source>
</evidence>
<dbReference type="Proteomes" id="UP000002534">
    <property type="component" value="Chromosome"/>
</dbReference>
<dbReference type="GO" id="GO:0051539">
    <property type="term" value="F:4 iron, 4 sulfur cluster binding"/>
    <property type="evidence" value="ECO:0007669"/>
    <property type="project" value="UniProtKB-UniRule"/>
</dbReference>
<feature type="domain" description="4Fe-4S ferredoxin-type" evidence="7">
    <location>
        <begin position="582"/>
        <end position="611"/>
    </location>
</feature>
<dbReference type="InterPro" id="IPR029061">
    <property type="entry name" value="THDP-binding"/>
</dbReference>
<dbReference type="FunFam" id="3.40.50.970:FF:000039">
    <property type="entry name" value="Indolepyruvate oxidoreductase subunit IorA"/>
    <property type="match status" value="1"/>
</dbReference>
<keyword evidence="5" id="KW-0249">Electron transport</keyword>
<dbReference type="InterPro" id="IPR017721">
    <property type="entry name" value="IorA"/>
</dbReference>
<proteinExistence type="predicted"/>
<keyword evidence="5" id="KW-0813">Transport</keyword>
<accession>Q3A2Q0</accession>
<dbReference type="EMBL" id="CP000142">
    <property type="protein sequence ID" value="ABA89357.1"/>
    <property type="molecule type" value="Genomic_DNA"/>
</dbReference>
<dbReference type="PANTHER" id="PTHR43710:SF7">
    <property type="entry name" value="INDOLEPYRUVATE OXIDOREDUCTASE SUBUNIT IORA"/>
    <property type="match status" value="1"/>
</dbReference>
<comment type="cofactor">
    <cofactor evidence="5 6">
        <name>[4Fe-4S] cluster</name>
        <dbReference type="ChEBI" id="CHEBI:49883"/>
    </cofactor>
    <text evidence="5 6">Binds 2 [4Fe-4S] clusters. In this family the first cluster has a non-standard and varying [4Fe-4S] binding motif CX(2)CX(2)CX(4-5)CP.</text>
</comment>
<evidence type="ECO:0000313" key="8">
    <source>
        <dbReference type="EMBL" id="ABA89357.1"/>
    </source>
</evidence>
<keyword evidence="2 5" id="KW-0560">Oxidoreductase</keyword>
<dbReference type="PIRSF" id="PIRSF006439">
    <property type="entry name" value="Indolepyruvate_ferr_oxidored"/>
    <property type="match status" value="1"/>
</dbReference>
<dbReference type="Gene3D" id="3.30.70.20">
    <property type="match status" value="1"/>
</dbReference>
<sequence length="613" mass="66511">MTDSINQTLLMGNEAIARGLLEAGCSVAAAYPGTPSTEAMTALIRLQPQADPALHVEWSLNEKIALEVALAASYTGKRSVAIMKQVGLNVAADPFMRAAYLGVVGGLLLVVADDPGPHSSQNEQDSRFFAQFARVPVLDPSSPAEARDMVSLGYELSERYRLPVMLRPTTRICHARQNVGQSVRRDLERQADFAREPSRWAATPAFLPALHRELNDKIDCIARDSEYAPRFFPGDGTYPRRCIVASGIAFANVYDLLVDMDLLRTVDLYQVVMPYPLHEPFIAQLHSRYDEVLILEETYSVIQMQLAHPGAIGRGSDLLPAHGELLPDTMVPAVSGFLGLQEQNAAHDLPSVRDKRPALCAGCGHRAAFHVMKKTFPKGIFPSDIGCYTLGLNLGAVDTVHCMGACISQAAGFYRAYAQDGGDIPTIVATIGDSTFFHAGIPALINTVIQQARIIVVVLDNATTAMTGHQPSPHLGVRADGRPTPKVLIEDLVRASGVRFLEACDPYHTDTLASLLQQADAFCRGENGGPAVIIARHACLMDKQAQHRQPRYHMTVGAECNGCRYCIKAFECPALVYDEPSGRVCIDNDLCVGCGVCERVCPRGAIHNQGELS</sequence>
<feature type="binding site" evidence="6">
    <location>
        <position position="572"/>
    </location>
    <ligand>
        <name>[4Fe-4S] cluster</name>
        <dbReference type="ChEBI" id="CHEBI:49883"/>
        <label>2</label>
    </ligand>
</feature>
<dbReference type="AlphaFoldDB" id="Q3A2Q0"/>
<dbReference type="GO" id="GO:0044281">
    <property type="term" value="P:small molecule metabolic process"/>
    <property type="evidence" value="ECO:0007669"/>
    <property type="project" value="UniProtKB-ARBA"/>
</dbReference>
<reference evidence="9" key="1">
    <citation type="submission" date="2005-10" db="EMBL/GenBank/DDBJ databases">
        <title>Complete sequence of Pelobacter carbinolicus DSM 2380.</title>
        <authorList>
            <person name="Copeland A."/>
            <person name="Lucas S."/>
            <person name="Lapidus A."/>
            <person name="Barry K."/>
            <person name="Detter J.C."/>
            <person name="Glavina T."/>
            <person name="Hammon N."/>
            <person name="Israni S."/>
            <person name="Pitluck S."/>
            <person name="Chertkov O."/>
            <person name="Schmutz J."/>
            <person name="Larimer F."/>
            <person name="Land M."/>
            <person name="Kyrpides N."/>
            <person name="Ivanova N."/>
            <person name="Richardson P."/>
        </authorList>
    </citation>
    <scope>NUCLEOTIDE SEQUENCE [LARGE SCALE GENOMIC DNA]</scope>
    <source>
        <strain evidence="9">DSM 2380 / NBRC 103641 / GraBd1</strain>
    </source>
</reference>
<dbReference type="Pfam" id="PF01855">
    <property type="entry name" value="POR_N"/>
    <property type="match status" value="1"/>
</dbReference>
<keyword evidence="1 5" id="KW-0479">Metal-binding</keyword>
<keyword evidence="9" id="KW-1185">Reference proteome</keyword>
<dbReference type="PROSITE" id="PS51379">
    <property type="entry name" value="4FE4S_FER_2"/>
    <property type="match status" value="1"/>
</dbReference>
<dbReference type="InterPro" id="IPR017900">
    <property type="entry name" value="4Fe4S_Fe_S_CS"/>
</dbReference>
<dbReference type="PROSITE" id="PS00198">
    <property type="entry name" value="4FE4S_FER_1"/>
    <property type="match status" value="1"/>
</dbReference>
<evidence type="ECO:0000256" key="5">
    <source>
        <dbReference type="PIRNR" id="PIRNR006439"/>
    </source>
</evidence>
<dbReference type="Pfam" id="PF02775">
    <property type="entry name" value="TPP_enzyme_C"/>
    <property type="match status" value="1"/>
</dbReference>
<dbReference type="RefSeq" id="WP_011341870.1">
    <property type="nucleotide sequence ID" value="NC_007498.2"/>
</dbReference>
<evidence type="ECO:0000259" key="7">
    <source>
        <dbReference type="PROSITE" id="PS51379"/>
    </source>
</evidence>
<protein>
    <recommendedName>
        <fullName evidence="5">Indolepyruvate oxidoreductase subunit IorA</fullName>
        <shortName evidence="5">IOR</shortName>
        <ecNumber evidence="5">1.2.7.8</ecNumber>
    </recommendedName>
    <alternativeName>
        <fullName evidence="5">Indolepyruvate ferredoxin oxidoreductase subunit alpha</fullName>
    </alternativeName>
</protein>
<feature type="binding site" evidence="6">
    <location>
        <position position="560"/>
    </location>
    <ligand>
        <name>[4Fe-4S] cluster</name>
        <dbReference type="ChEBI" id="CHEBI:49883"/>
        <label>1</label>
    </ligand>
</feature>
<evidence type="ECO:0000256" key="1">
    <source>
        <dbReference type="ARBA" id="ARBA00022723"/>
    </source>
</evidence>
<feature type="binding site" evidence="6">
    <location>
        <position position="594"/>
    </location>
    <ligand>
        <name>[4Fe-4S] cluster</name>
        <dbReference type="ChEBI" id="CHEBI:49883"/>
        <label>2</label>
    </ligand>
</feature>
<dbReference type="InterPro" id="IPR011766">
    <property type="entry name" value="TPP_enzyme_TPP-bd"/>
</dbReference>
<feature type="binding site" evidence="6">
    <location>
        <position position="591"/>
    </location>
    <ligand>
        <name>[4Fe-4S] cluster</name>
        <dbReference type="ChEBI" id="CHEBI:49883"/>
        <label>2</label>
    </ligand>
</feature>
<name>Q3A2Q0_SYNC1</name>
<dbReference type="OrthoDB" id="9804603at2"/>
<dbReference type="KEGG" id="pca:Pcar_2117"/>
<dbReference type="InterPro" id="IPR045025">
    <property type="entry name" value="HACL1-like"/>
</dbReference>
<dbReference type="CDD" id="cd02008">
    <property type="entry name" value="TPP_IOR_alpha"/>
    <property type="match status" value="1"/>
</dbReference>
<dbReference type="Pfam" id="PF00037">
    <property type="entry name" value="Fer4"/>
    <property type="match status" value="1"/>
</dbReference>
<feature type="binding site" evidence="6">
    <location>
        <position position="563"/>
    </location>
    <ligand>
        <name>[4Fe-4S] cluster</name>
        <dbReference type="ChEBI" id="CHEBI:49883"/>
        <label>1</label>
    </ligand>
</feature>
<dbReference type="GO" id="GO:0043805">
    <property type="term" value="F:indolepyruvate ferredoxin oxidoreductase activity"/>
    <property type="evidence" value="ECO:0007669"/>
    <property type="project" value="UniProtKB-UniRule"/>
</dbReference>
<feature type="binding site" evidence="6">
    <location>
        <position position="597"/>
    </location>
    <ligand>
        <name>[4Fe-4S] cluster</name>
        <dbReference type="ChEBI" id="CHEBI:49883"/>
        <label>2</label>
    </ligand>
</feature>
<evidence type="ECO:0000256" key="2">
    <source>
        <dbReference type="ARBA" id="ARBA00023002"/>
    </source>
</evidence>
<dbReference type="InterPro" id="IPR002880">
    <property type="entry name" value="Pyrv_Fd/Flavodoxin_OxRdtase_N"/>
</dbReference>
<organism evidence="8 9">
    <name type="scientific">Syntrophotalea carbinolica (strain DSM 2380 / NBRC 103641 / GraBd1)</name>
    <name type="common">Pelobacter carbinolicus</name>
    <dbReference type="NCBI Taxonomy" id="338963"/>
    <lineage>
        <taxon>Bacteria</taxon>
        <taxon>Pseudomonadati</taxon>
        <taxon>Thermodesulfobacteriota</taxon>
        <taxon>Desulfuromonadia</taxon>
        <taxon>Desulfuromonadales</taxon>
        <taxon>Syntrophotaleaceae</taxon>
        <taxon>Syntrophotalea</taxon>
    </lineage>
</organism>
<dbReference type="InterPro" id="IPR017896">
    <property type="entry name" value="4Fe4S_Fe-S-bd"/>
</dbReference>
<comment type="catalytic activity">
    <reaction evidence="5">
        <text>indole-3-pyruvate + 2 oxidized [2Fe-2S]-[ferredoxin] + CoA = (indol-3-yl)acetyl-CoA + 2 reduced [2Fe-2S]-[ferredoxin] + CO2 + H(+)</text>
        <dbReference type="Rhea" id="RHEA:12645"/>
        <dbReference type="Rhea" id="RHEA-COMP:10000"/>
        <dbReference type="Rhea" id="RHEA-COMP:10001"/>
        <dbReference type="ChEBI" id="CHEBI:15378"/>
        <dbReference type="ChEBI" id="CHEBI:16526"/>
        <dbReference type="ChEBI" id="CHEBI:17640"/>
        <dbReference type="ChEBI" id="CHEBI:33737"/>
        <dbReference type="ChEBI" id="CHEBI:33738"/>
        <dbReference type="ChEBI" id="CHEBI:57271"/>
        <dbReference type="ChEBI" id="CHEBI:57287"/>
        <dbReference type="EC" id="1.2.7.8"/>
    </reaction>
</comment>
<keyword evidence="8" id="KW-0670">Pyruvate</keyword>
<reference evidence="8 9" key="2">
    <citation type="journal article" date="2012" name="BMC Genomics">
        <title>The genome of Pelobacter carbinolicus reveals surprising metabolic capabilities and physiological features.</title>
        <authorList>
            <person name="Aklujkar M."/>
            <person name="Haveman S.A."/>
            <person name="Didonato R.Jr."/>
            <person name="Chertkov O."/>
            <person name="Han C.S."/>
            <person name="Land M.L."/>
            <person name="Brown P."/>
            <person name="Lovley D.R."/>
        </authorList>
    </citation>
    <scope>NUCLEOTIDE SEQUENCE [LARGE SCALE GENOMIC DNA]</scope>
    <source>
        <strain evidence="9">DSM 2380 / NBRC 103641 / GraBd1</strain>
    </source>
</reference>
<dbReference type="PANTHER" id="PTHR43710">
    <property type="entry name" value="2-HYDROXYACYL-COA LYASE"/>
    <property type="match status" value="1"/>
</dbReference>
<feature type="binding site" evidence="6">
    <location>
        <position position="601"/>
    </location>
    <ligand>
        <name>[4Fe-4S] cluster</name>
        <dbReference type="ChEBI" id="CHEBI:49883"/>
        <label>1</label>
    </ligand>
</feature>
<evidence type="ECO:0000256" key="3">
    <source>
        <dbReference type="ARBA" id="ARBA00023004"/>
    </source>
</evidence>
<dbReference type="GO" id="GO:0046872">
    <property type="term" value="F:metal ion binding"/>
    <property type="evidence" value="ECO:0007669"/>
    <property type="project" value="UniProtKB-UniRule"/>
</dbReference>
<dbReference type="SUPFAM" id="SSF52518">
    <property type="entry name" value="Thiamin diphosphate-binding fold (THDP-binding)"/>
    <property type="match status" value="2"/>
</dbReference>
<evidence type="ECO:0000256" key="4">
    <source>
        <dbReference type="ARBA" id="ARBA00023014"/>
    </source>
</evidence>